<evidence type="ECO:0000313" key="2">
    <source>
        <dbReference type="Proteomes" id="UP000544134"/>
    </source>
</evidence>
<gene>
    <name evidence="1" type="ORF">HHL24_26915</name>
</gene>
<comment type="caution">
    <text evidence="1">The sequence shown here is derived from an EMBL/GenBank/DDBJ whole genome shotgun (WGS) entry which is preliminary data.</text>
</comment>
<dbReference type="EMBL" id="JABBGJ010000031">
    <property type="protein sequence ID" value="NMM01557.1"/>
    <property type="molecule type" value="Genomic_DNA"/>
</dbReference>
<dbReference type="Pfam" id="PF14460">
    <property type="entry name" value="Prok-E2_D"/>
    <property type="match status" value="1"/>
</dbReference>
<accession>A0A848IQX9</accession>
<organism evidence="1 2">
    <name type="scientific">Paraburkholderia polaris</name>
    <dbReference type="NCBI Taxonomy" id="2728848"/>
    <lineage>
        <taxon>Bacteria</taxon>
        <taxon>Pseudomonadati</taxon>
        <taxon>Pseudomonadota</taxon>
        <taxon>Betaproteobacteria</taxon>
        <taxon>Burkholderiales</taxon>
        <taxon>Burkholderiaceae</taxon>
        <taxon>Paraburkholderia</taxon>
    </lineage>
</organism>
<proteinExistence type="predicted"/>
<dbReference type="Proteomes" id="UP000544134">
    <property type="component" value="Unassembled WGS sequence"/>
</dbReference>
<sequence length="240" mass="25761">MNQIVTGAVGADVALSSAMLLYGKPNSDPEYATVHEILTDPKTSRPIIGAGRPLTCDALLGAVRSLAKEASPATEFLPATVLGLSMVAVTWWCPPTQRRVFFECEELGNRSAVVPHPGLIFRAGSNGFRVFAVKGSERPKADTPIFEPPYFNTWDHGSICIGTASVPKRIDVASIPGWEAGFFDSAFTHPNVGGKRLSYPNGEFAFWRDMLDGKFSGGFPEETLVPMKVTAKQIVCGGVA</sequence>
<dbReference type="RefSeq" id="WP_169488385.1">
    <property type="nucleotide sequence ID" value="NZ_JABBGJ010000031.1"/>
</dbReference>
<dbReference type="AlphaFoldDB" id="A0A848IQX9"/>
<name>A0A848IQX9_9BURK</name>
<dbReference type="InterPro" id="IPR022280">
    <property type="entry name" value="PRTRC_protein-B"/>
</dbReference>
<reference evidence="1 2" key="1">
    <citation type="submission" date="2020-04" db="EMBL/GenBank/DDBJ databases">
        <title>Paraburkholderia sp. RP-4-7 isolated from soil.</title>
        <authorList>
            <person name="Dahal R.H."/>
        </authorList>
    </citation>
    <scope>NUCLEOTIDE SEQUENCE [LARGE SCALE GENOMIC DNA]</scope>
    <source>
        <strain evidence="1 2">RP-4-7</strain>
    </source>
</reference>
<keyword evidence="2" id="KW-1185">Reference proteome</keyword>
<evidence type="ECO:0000313" key="1">
    <source>
        <dbReference type="EMBL" id="NMM01557.1"/>
    </source>
</evidence>
<dbReference type="NCBIfam" id="TIGR03737">
    <property type="entry name" value="PRTRC_B"/>
    <property type="match status" value="1"/>
</dbReference>
<dbReference type="InterPro" id="IPR032787">
    <property type="entry name" value="Prok-E2_D"/>
</dbReference>
<protein>
    <submittedName>
        <fullName evidence="1">PRTRC system protein B</fullName>
    </submittedName>
</protein>